<organism evidence="2 3">
    <name type="scientific">Paenibacillus borealis</name>
    <dbReference type="NCBI Taxonomy" id="160799"/>
    <lineage>
        <taxon>Bacteria</taxon>
        <taxon>Bacillati</taxon>
        <taxon>Bacillota</taxon>
        <taxon>Bacilli</taxon>
        <taxon>Bacillales</taxon>
        <taxon>Paenibacillaceae</taxon>
        <taxon>Paenibacillus</taxon>
    </lineage>
</organism>
<evidence type="ECO:0000259" key="1">
    <source>
        <dbReference type="PROSITE" id="PS51725"/>
    </source>
</evidence>
<keyword evidence="2" id="KW-0503">Monooxygenase</keyword>
<protein>
    <submittedName>
        <fullName evidence="2">Monooxygenase</fullName>
    </submittedName>
</protein>
<dbReference type="PANTHER" id="PTHR33336:SF3">
    <property type="entry name" value="ABM DOMAIN-CONTAINING PROTEIN"/>
    <property type="match status" value="1"/>
</dbReference>
<evidence type="ECO:0000313" key="2">
    <source>
        <dbReference type="EMBL" id="AIQ56034.1"/>
    </source>
</evidence>
<evidence type="ECO:0000313" key="3">
    <source>
        <dbReference type="Proteomes" id="UP000029518"/>
    </source>
</evidence>
<accession>A0A089MHH5</accession>
<dbReference type="PROSITE" id="PS51725">
    <property type="entry name" value="ABM"/>
    <property type="match status" value="1"/>
</dbReference>
<dbReference type="Pfam" id="PF03992">
    <property type="entry name" value="ABM"/>
    <property type="match status" value="1"/>
</dbReference>
<dbReference type="KEGG" id="pbd:PBOR_02950"/>
<proteinExistence type="predicted"/>
<reference evidence="2" key="1">
    <citation type="submission" date="2014-08" db="EMBL/GenBank/DDBJ databases">
        <title>Comparative genomics of the Paenibacillus odorifer group.</title>
        <authorList>
            <person name="den Bakker H.C."/>
            <person name="Tsai Y.-C.Y.-C."/>
            <person name="Martin N."/>
            <person name="Korlach J."/>
            <person name="Wiedmann M."/>
        </authorList>
    </citation>
    <scope>NUCLEOTIDE SEQUENCE [LARGE SCALE GENOMIC DNA]</scope>
    <source>
        <strain evidence="2">DSM 13188</strain>
    </source>
</reference>
<dbReference type="OrthoDB" id="287932at2"/>
<sequence length="98" mass="10901">MIIIHALLQVNPAREEEFLEVAKTLVAATHEEEGNISYELYKHSADGNTYIMVEIWRDQAAVAAHNTSPHFTGFAAKAGEFLTAPLDVKLYNAEELSK</sequence>
<dbReference type="InterPro" id="IPR050744">
    <property type="entry name" value="AI-2_Isomerase_LsrG"/>
</dbReference>
<dbReference type="EMBL" id="CP009285">
    <property type="protein sequence ID" value="AIQ56034.1"/>
    <property type="molecule type" value="Genomic_DNA"/>
</dbReference>
<dbReference type="AlphaFoldDB" id="A0A089MHH5"/>
<dbReference type="PANTHER" id="PTHR33336">
    <property type="entry name" value="QUINOL MONOOXYGENASE YGIN-RELATED"/>
    <property type="match status" value="1"/>
</dbReference>
<feature type="domain" description="ABM" evidence="1">
    <location>
        <begin position="2"/>
        <end position="90"/>
    </location>
</feature>
<dbReference type="InterPro" id="IPR011008">
    <property type="entry name" value="Dimeric_a/b-barrel"/>
</dbReference>
<name>A0A089MHH5_PAEBO</name>
<keyword evidence="3" id="KW-1185">Reference proteome</keyword>
<dbReference type="GO" id="GO:0004497">
    <property type="term" value="F:monooxygenase activity"/>
    <property type="evidence" value="ECO:0007669"/>
    <property type="project" value="UniProtKB-KW"/>
</dbReference>
<dbReference type="RefSeq" id="WP_042210359.1">
    <property type="nucleotide sequence ID" value="NZ_CP009285.1"/>
</dbReference>
<dbReference type="Proteomes" id="UP000029518">
    <property type="component" value="Chromosome"/>
</dbReference>
<gene>
    <name evidence="2" type="ORF">PBOR_02950</name>
</gene>
<dbReference type="SUPFAM" id="SSF54909">
    <property type="entry name" value="Dimeric alpha+beta barrel"/>
    <property type="match status" value="1"/>
</dbReference>
<dbReference type="Gene3D" id="3.30.70.100">
    <property type="match status" value="1"/>
</dbReference>
<dbReference type="InterPro" id="IPR007138">
    <property type="entry name" value="ABM_dom"/>
</dbReference>
<keyword evidence="2" id="KW-0560">Oxidoreductase</keyword>
<dbReference type="HOGENOM" id="CLU_131496_11_0_9"/>